<dbReference type="Gene3D" id="3.20.20.70">
    <property type="entry name" value="Aldolase class I"/>
    <property type="match status" value="1"/>
</dbReference>
<evidence type="ECO:0000256" key="4">
    <source>
        <dbReference type="ARBA" id="ARBA00023004"/>
    </source>
</evidence>
<comment type="cofactor">
    <cofactor evidence="1">
        <name>[4Fe-4S] cluster</name>
        <dbReference type="ChEBI" id="CHEBI:49883"/>
    </cofactor>
</comment>
<evidence type="ECO:0000259" key="6">
    <source>
        <dbReference type="PROSITE" id="PS51918"/>
    </source>
</evidence>
<name>A0A6I6JN35_9BACT</name>
<gene>
    <name evidence="7" type="ORF">GM415_15660</name>
</gene>
<keyword evidence="8" id="KW-1185">Reference proteome</keyword>
<evidence type="ECO:0000256" key="2">
    <source>
        <dbReference type="ARBA" id="ARBA00022691"/>
    </source>
</evidence>
<dbReference type="SUPFAM" id="SSF102114">
    <property type="entry name" value="Radical SAM enzymes"/>
    <property type="match status" value="1"/>
</dbReference>
<dbReference type="PROSITE" id="PS51918">
    <property type="entry name" value="RADICAL_SAM"/>
    <property type="match status" value="1"/>
</dbReference>
<dbReference type="InterPro" id="IPR058240">
    <property type="entry name" value="rSAM_sf"/>
</dbReference>
<evidence type="ECO:0000256" key="3">
    <source>
        <dbReference type="ARBA" id="ARBA00022723"/>
    </source>
</evidence>
<dbReference type="GO" id="GO:0003824">
    <property type="term" value="F:catalytic activity"/>
    <property type="evidence" value="ECO:0007669"/>
    <property type="project" value="InterPro"/>
</dbReference>
<accession>A0A6I6JN35</accession>
<dbReference type="InterPro" id="IPR034474">
    <property type="entry name" value="Methyltransferase_Class_D"/>
</dbReference>
<proteinExistence type="predicted"/>
<organism evidence="7 8">
    <name type="scientific">Pseudodesulfovibrio cashew</name>
    <dbReference type="NCBI Taxonomy" id="2678688"/>
    <lineage>
        <taxon>Bacteria</taxon>
        <taxon>Pseudomonadati</taxon>
        <taxon>Thermodesulfobacteriota</taxon>
        <taxon>Desulfovibrionia</taxon>
        <taxon>Desulfovibrionales</taxon>
        <taxon>Desulfovibrionaceae</taxon>
    </lineage>
</organism>
<evidence type="ECO:0000313" key="8">
    <source>
        <dbReference type="Proteomes" id="UP000428328"/>
    </source>
</evidence>
<keyword evidence="3" id="KW-0479">Metal-binding</keyword>
<sequence>MTGRTPRSVCPICLNPIPAVHETREGETFLVKTCPEHGTFRTVVWRGGPDFMSWSRPKVPSLPKRPATRVEHGCPLDCGLCEAHRQHTCTAVLEVTWRCDLGCPVCFASSGKAAPPDPSVAEFESLLQSVESASGHCNLQLSGGEPTVRDDLPDLIGMAKNKGFPFVQLNTNGLRLGREEGYARRLAHAGLDSVFLQFDGTEDAIYETLRGRPLFKDKLAAIDALADAGVGVVLVPTVMPGVNDHNLGAILQLASERSPAVRGVHFQPVSYFGRHPASPTDAQRITLPEVMRKLERQSNGAVREVDFLPPGCEHSHCSFHANYMVNEEGGLTKLSAKGGCGCESQPAAKGADKAKAFVKRQWAAPENRLPMASNACEDDLDRFLARAATHTLAVSAMAFQDAWTLDLERLKGCCIHIVAPDGRLIPFCAYNLTSMDGETLYRGKCHASSCS</sequence>
<dbReference type="Proteomes" id="UP000428328">
    <property type="component" value="Chromosome"/>
</dbReference>
<dbReference type="SFLD" id="SFLDG01100">
    <property type="entry name" value="methyltransferase_(Class_D)"/>
    <property type="match status" value="1"/>
</dbReference>
<dbReference type="PANTHER" id="PTHR43306:SF1">
    <property type="entry name" value="7,8-DIHYDRO-6-HYDROXYMETHYLPTERIN DIMETHYLTRANSFERASE"/>
    <property type="match status" value="1"/>
</dbReference>
<dbReference type="GO" id="GO:0051536">
    <property type="term" value="F:iron-sulfur cluster binding"/>
    <property type="evidence" value="ECO:0007669"/>
    <property type="project" value="UniProtKB-KW"/>
</dbReference>
<dbReference type="SFLD" id="SFLDS00029">
    <property type="entry name" value="Radical_SAM"/>
    <property type="match status" value="1"/>
</dbReference>
<dbReference type="InterPro" id="IPR007197">
    <property type="entry name" value="rSAM"/>
</dbReference>
<dbReference type="GO" id="GO:0046872">
    <property type="term" value="F:metal ion binding"/>
    <property type="evidence" value="ECO:0007669"/>
    <property type="project" value="UniProtKB-KW"/>
</dbReference>
<dbReference type="SFLD" id="SFLDG01067">
    <property type="entry name" value="SPASM/twitch_domain_containing"/>
    <property type="match status" value="1"/>
</dbReference>
<dbReference type="InterPro" id="IPR013785">
    <property type="entry name" value="Aldolase_TIM"/>
</dbReference>
<dbReference type="RefSeq" id="WP_158949824.1">
    <property type="nucleotide sequence ID" value="NZ_CP046400.1"/>
</dbReference>
<dbReference type="Pfam" id="PF04055">
    <property type="entry name" value="Radical_SAM"/>
    <property type="match status" value="1"/>
</dbReference>
<dbReference type="Pfam" id="PF23545">
    <property type="entry name" value="Zn_ribbon_HMPTM"/>
    <property type="match status" value="1"/>
</dbReference>
<keyword evidence="5" id="KW-0411">Iron-sulfur</keyword>
<protein>
    <submittedName>
        <fullName evidence="7">Radical SAM protein</fullName>
    </submittedName>
</protein>
<dbReference type="InterPro" id="IPR056488">
    <property type="entry name" value="Zn_ribbon_HMPTM"/>
</dbReference>
<evidence type="ECO:0000256" key="1">
    <source>
        <dbReference type="ARBA" id="ARBA00001966"/>
    </source>
</evidence>
<keyword evidence="2" id="KW-0949">S-adenosyl-L-methionine</keyword>
<dbReference type="PANTHER" id="PTHR43306">
    <property type="entry name" value="7,8-DIHYDRO-6-HYDROXYMETHYLPTERIN DIMETHYLTRANSFERASE"/>
    <property type="match status" value="1"/>
</dbReference>
<dbReference type="AlphaFoldDB" id="A0A6I6JN35"/>
<reference evidence="7 8" key="1">
    <citation type="submission" date="2019-11" db="EMBL/GenBank/DDBJ databases">
        <authorList>
            <person name="Zheng R.K."/>
            <person name="Sun C.M."/>
        </authorList>
    </citation>
    <scope>NUCLEOTIDE SEQUENCE [LARGE SCALE GENOMIC DNA]</scope>
    <source>
        <strain evidence="7 8">SRB007</strain>
    </source>
</reference>
<dbReference type="CDD" id="cd01335">
    <property type="entry name" value="Radical_SAM"/>
    <property type="match status" value="1"/>
</dbReference>
<evidence type="ECO:0000313" key="7">
    <source>
        <dbReference type="EMBL" id="QGY41493.1"/>
    </source>
</evidence>
<evidence type="ECO:0000256" key="5">
    <source>
        <dbReference type="ARBA" id="ARBA00023014"/>
    </source>
</evidence>
<dbReference type="NCBIfam" id="NF045646">
    <property type="entry name" value="rSAM_Se_TrsS"/>
    <property type="match status" value="1"/>
</dbReference>
<dbReference type="InterPro" id="IPR054698">
    <property type="entry name" value="rSAM_Se_TrsS"/>
</dbReference>
<feature type="domain" description="Radical SAM core" evidence="6">
    <location>
        <begin position="85"/>
        <end position="303"/>
    </location>
</feature>
<dbReference type="EMBL" id="CP046400">
    <property type="protein sequence ID" value="QGY41493.1"/>
    <property type="molecule type" value="Genomic_DNA"/>
</dbReference>
<dbReference type="KEGG" id="psel:GM415_15660"/>
<keyword evidence="4" id="KW-0408">Iron</keyword>